<evidence type="ECO:0000313" key="4">
    <source>
        <dbReference type="Proteomes" id="UP000000390"/>
    </source>
</evidence>
<dbReference type="GO" id="GO:0005975">
    <property type="term" value="P:carbohydrate metabolic process"/>
    <property type="evidence" value="ECO:0007669"/>
    <property type="project" value="InterPro"/>
</dbReference>
<dbReference type="Proteomes" id="UP000000390">
    <property type="component" value="Chromosome"/>
</dbReference>
<evidence type="ECO:0000259" key="1">
    <source>
        <dbReference type="Pfam" id="PF01522"/>
    </source>
</evidence>
<dbReference type="Proteomes" id="UP000011645">
    <property type="component" value="Unassembled WGS sequence"/>
</dbReference>
<dbReference type="EMBL" id="AOHV01000030">
    <property type="protein sequence ID" value="ELY36126.1"/>
    <property type="molecule type" value="Genomic_DNA"/>
</dbReference>
<gene>
    <name evidence="2" type="ordered locus">HacjB3_10410</name>
    <name evidence="3" type="ORF">C497_12257</name>
</gene>
<protein>
    <submittedName>
        <fullName evidence="2">Polysaccharide deacetylase</fullName>
    </submittedName>
</protein>
<evidence type="ECO:0000313" key="3">
    <source>
        <dbReference type="EMBL" id="ELY36126.1"/>
    </source>
</evidence>
<dbReference type="InterPro" id="IPR011330">
    <property type="entry name" value="Glyco_hydro/deAcase_b/a-brl"/>
</dbReference>
<dbReference type="Pfam" id="PF01522">
    <property type="entry name" value="Polysacc_deac_1"/>
    <property type="match status" value="1"/>
</dbReference>
<evidence type="ECO:0000313" key="5">
    <source>
        <dbReference type="Proteomes" id="UP000011645"/>
    </source>
</evidence>
<dbReference type="GeneID" id="9419892"/>
<accession>D8J473</accession>
<dbReference type="HOGENOM" id="CLU_071509_0_0_2"/>
<sequence>MGTVVLSIDAELAWGFHDLADPPRDRIAAARPAWSCLLAALDEFSIPATWAVVGHLLLEECDGIHADHPRSPEWFARDPGGSADEHEAWFGPDLVRAVHDSAVDHEIASHGFSHVEFGDPATTRRTAIAEIEASIEAADRMGLALRSFVFPRNNVGHRDVLAAYGFRSYRGLGPDRWFDAWPARRAGKLLDAALVRSDPPLVTPTVDEYGLVNLPASLDLFGFEGAARTLLEPAVGDPVLRQAKAGIDRAVDGEGVCHLWLHPNNLLAERDVERLRAVLSHLAARREDSSLTVETMGAISERVAPEPGPTPR</sequence>
<feature type="domain" description="NodB homology" evidence="1">
    <location>
        <begin position="34"/>
        <end position="152"/>
    </location>
</feature>
<organism evidence="2 4">
    <name type="scientific">Halalkalicoccus jeotgali (strain DSM 18796 / CECT 7217 / JCM 14584 / KCTC 4019 / B3)</name>
    <dbReference type="NCBI Taxonomy" id="795797"/>
    <lineage>
        <taxon>Archaea</taxon>
        <taxon>Methanobacteriati</taxon>
        <taxon>Methanobacteriota</taxon>
        <taxon>Stenosarchaea group</taxon>
        <taxon>Halobacteria</taxon>
        <taxon>Halobacteriales</taxon>
        <taxon>Halococcaceae</taxon>
        <taxon>Halalkalicoccus</taxon>
    </lineage>
</organism>
<dbReference type="CDD" id="cd10929">
    <property type="entry name" value="CE4_u5"/>
    <property type="match status" value="1"/>
</dbReference>
<dbReference type="OrthoDB" id="10436at2157"/>
<dbReference type="EMBL" id="CP002062">
    <property type="protein sequence ID" value="ADJ15465.1"/>
    <property type="molecule type" value="Genomic_DNA"/>
</dbReference>
<evidence type="ECO:0000313" key="2">
    <source>
        <dbReference type="EMBL" id="ADJ15465.1"/>
    </source>
</evidence>
<dbReference type="STRING" id="795797.HacjB3_10410"/>
<dbReference type="PATRIC" id="fig|795797.18.peg.2078"/>
<dbReference type="AlphaFoldDB" id="D8J473"/>
<dbReference type="InterPro" id="IPR002509">
    <property type="entry name" value="NODB_dom"/>
</dbReference>
<proteinExistence type="predicted"/>
<dbReference type="SUPFAM" id="SSF88713">
    <property type="entry name" value="Glycoside hydrolase/deacetylase"/>
    <property type="match status" value="1"/>
</dbReference>
<name>D8J473_HALJB</name>
<dbReference type="Gene3D" id="3.20.20.370">
    <property type="entry name" value="Glycoside hydrolase/deacetylase"/>
    <property type="match status" value="1"/>
</dbReference>
<dbReference type="GO" id="GO:0016810">
    <property type="term" value="F:hydrolase activity, acting on carbon-nitrogen (but not peptide) bonds"/>
    <property type="evidence" value="ECO:0007669"/>
    <property type="project" value="InterPro"/>
</dbReference>
<dbReference type="eggNOG" id="arCOG09177">
    <property type="taxonomic scope" value="Archaea"/>
</dbReference>
<dbReference type="KEGG" id="hje:HacjB3_10410"/>
<keyword evidence="5" id="KW-1185">Reference proteome</keyword>
<dbReference type="RefSeq" id="WP_008417015.1">
    <property type="nucleotide sequence ID" value="NC_014297.1"/>
</dbReference>
<reference evidence="2 4" key="1">
    <citation type="journal article" date="2010" name="J. Bacteriol.">
        <title>Complete genome sequence of Halalkalicoccus jeotgali B3(T), an extremely halophilic archaeon.</title>
        <authorList>
            <person name="Roh S.W."/>
            <person name="Nam Y.D."/>
            <person name="Nam S.H."/>
            <person name="Choi S.H."/>
            <person name="Park H.S."/>
            <person name="Bae J.W."/>
        </authorList>
    </citation>
    <scope>NUCLEOTIDE SEQUENCE [LARGE SCALE GENOMIC DNA]</scope>
    <source>
        <strain evidence="2">B3</strain>
        <strain evidence="4">DSM 18796 / CECT 7217 / JCM 14584 / KCTC 4019 / B3</strain>
    </source>
</reference>
<reference evidence="3 5" key="2">
    <citation type="journal article" date="2014" name="PLoS Genet.">
        <title>Phylogenetically driven sequencing of extremely halophilic archaea reveals strategies for static and dynamic osmo-response.</title>
        <authorList>
            <person name="Becker E.A."/>
            <person name="Seitzer P.M."/>
            <person name="Tritt A."/>
            <person name="Larsen D."/>
            <person name="Krusor M."/>
            <person name="Yao A.I."/>
            <person name="Wu D."/>
            <person name="Madern D."/>
            <person name="Eisen J.A."/>
            <person name="Darling A.E."/>
            <person name="Facciotti M.T."/>
        </authorList>
    </citation>
    <scope>NUCLEOTIDE SEQUENCE [LARGE SCALE GENOMIC DNA]</scope>
    <source>
        <strain evidence="3">B3</strain>
        <strain evidence="5">DSM 18796 / CECT 7217 / JCM 14584 / KCTC 4019 / B3</strain>
    </source>
</reference>